<accession>A0ABR0VEE2</accession>
<feature type="compositionally biased region" description="Basic and acidic residues" evidence="1">
    <location>
        <begin position="45"/>
        <end position="59"/>
    </location>
</feature>
<organism evidence="2 3">
    <name type="scientific">Rehmannia glutinosa</name>
    <name type="common">Chinese foxglove</name>
    <dbReference type="NCBI Taxonomy" id="99300"/>
    <lineage>
        <taxon>Eukaryota</taxon>
        <taxon>Viridiplantae</taxon>
        <taxon>Streptophyta</taxon>
        <taxon>Embryophyta</taxon>
        <taxon>Tracheophyta</taxon>
        <taxon>Spermatophyta</taxon>
        <taxon>Magnoliopsida</taxon>
        <taxon>eudicotyledons</taxon>
        <taxon>Gunneridae</taxon>
        <taxon>Pentapetalae</taxon>
        <taxon>asterids</taxon>
        <taxon>lamiids</taxon>
        <taxon>Lamiales</taxon>
        <taxon>Orobanchaceae</taxon>
        <taxon>Rehmannieae</taxon>
        <taxon>Rehmannia</taxon>
    </lineage>
</organism>
<protein>
    <submittedName>
        <fullName evidence="2">Uncharacterized protein</fullName>
    </submittedName>
</protein>
<sequence>MELETILLTTYEELRAEMDYHANGGSGGKYSRSGTRLHLSQKHAHSLEDQGAKDENGSDNEIKKLKEEINMLREANHQTNEKHMRLTHANAQLRERVEQSEGLVAQSIFKLLSILTQMDGALEMMARMHGRLRLYNSR</sequence>
<comment type="caution">
    <text evidence="2">The sequence shown here is derived from an EMBL/GenBank/DDBJ whole genome shotgun (WGS) entry which is preliminary data.</text>
</comment>
<reference evidence="2 3" key="1">
    <citation type="journal article" date="2021" name="Comput. Struct. Biotechnol. J.">
        <title>De novo genome assembly of the potent medicinal plant Rehmannia glutinosa using nanopore technology.</title>
        <authorList>
            <person name="Ma L."/>
            <person name="Dong C."/>
            <person name="Song C."/>
            <person name="Wang X."/>
            <person name="Zheng X."/>
            <person name="Niu Y."/>
            <person name="Chen S."/>
            <person name="Feng W."/>
        </authorList>
    </citation>
    <scope>NUCLEOTIDE SEQUENCE [LARGE SCALE GENOMIC DNA]</scope>
    <source>
        <strain evidence="2">DH-2019</strain>
    </source>
</reference>
<keyword evidence="3" id="KW-1185">Reference proteome</keyword>
<feature type="region of interest" description="Disordered" evidence="1">
    <location>
        <begin position="22"/>
        <end position="59"/>
    </location>
</feature>
<proteinExistence type="predicted"/>
<dbReference type="EMBL" id="JABTTQ020001261">
    <property type="protein sequence ID" value="KAK6132449.1"/>
    <property type="molecule type" value="Genomic_DNA"/>
</dbReference>
<evidence type="ECO:0000313" key="3">
    <source>
        <dbReference type="Proteomes" id="UP001318860"/>
    </source>
</evidence>
<gene>
    <name evidence="2" type="ORF">DH2020_033804</name>
</gene>
<name>A0ABR0VEE2_REHGL</name>
<evidence type="ECO:0000313" key="2">
    <source>
        <dbReference type="EMBL" id="KAK6132449.1"/>
    </source>
</evidence>
<evidence type="ECO:0000256" key="1">
    <source>
        <dbReference type="SAM" id="MobiDB-lite"/>
    </source>
</evidence>
<dbReference type="Proteomes" id="UP001318860">
    <property type="component" value="Unassembled WGS sequence"/>
</dbReference>